<dbReference type="PROSITE" id="PS00356">
    <property type="entry name" value="HTH_LACI_1"/>
    <property type="match status" value="1"/>
</dbReference>
<dbReference type="InterPro" id="IPR000843">
    <property type="entry name" value="HTH_LacI"/>
</dbReference>
<feature type="domain" description="HTH lacI-type" evidence="4">
    <location>
        <begin position="5"/>
        <end position="59"/>
    </location>
</feature>
<name>A0A3E0VGN0_9MICO</name>
<keyword evidence="2" id="KW-0238">DNA-binding</keyword>
<dbReference type="PROSITE" id="PS50932">
    <property type="entry name" value="HTH_LACI_2"/>
    <property type="match status" value="1"/>
</dbReference>
<dbReference type="Proteomes" id="UP000256486">
    <property type="component" value="Unassembled WGS sequence"/>
</dbReference>
<dbReference type="SUPFAM" id="SSF53822">
    <property type="entry name" value="Periplasmic binding protein-like I"/>
    <property type="match status" value="1"/>
</dbReference>
<comment type="caution">
    <text evidence="5">The sequence shown here is derived from an EMBL/GenBank/DDBJ whole genome shotgun (WGS) entry which is preliminary data.</text>
</comment>
<evidence type="ECO:0000313" key="5">
    <source>
        <dbReference type="EMBL" id="RFA09072.1"/>
    </source>
</evidence>
<dbReference type="GO" id="GO:0000976">
    <property type="term" value="F:transcription cis-regulatory region binding"/>
    <property type="evidence" value="ECO:0007669"/>
    <property type="project" value="TreeGrafter"/>
</dbReference>
<proteinExistence type="predicted"/>
<evidence type="ECO:0000259" key="4">
    <source>
        <dbReference type="PROSITE" id="PS50932"/>
    </source>
</evidence>
<keyword evidence="6" id="KW-1185">Reference proteome</keyword>
<dbReference type="PANTHER" id="PTHR30146:SF109">
    <property type="entry name" value="HTH-TYPE TRANSCRIPTIONAL REGULATOR GALS"/>
    <property type="match status" value="1"/>
</dbReference>
<dbReference type="InterPro" id="IPR046335">
    <property type="entry name" value="LacI/GalR-like_sensor"/>
</dbReference>
<sequence>MKRVATISDVAEAAGVSRQTVSNVLNTPGIVRPDTRERVEEVIARLAYRPHASARRLRTRKSSTIGIRLDPMTDGISGSVLDRFLHALTEQAAGRGLRILIFTADSPEDEITQFGRLLDGADVDAFVLTSTFYGDPRTEWLIENGHSFVTFGRPWGIDDMTDARHLWVDVDGSAGLRASTGHALATGARRVGYIGWPPGSGTGDDRRRGWQAQMAAAGITDPALLEALQVSASDTVVAGGQAMLELRRRVPDLEAVVCASDSLALGALMNNPERLPVFGYDNTPVAAAVGLTSVEQPLAEVAAAVLELLHGVGAEGAGSAEGAGAAGSTDGVGAAPGAAGGGAAAVDASPTDPRHRLITPRLVVRELLVPGWLPDPR</sequence>
<dbReference type="AlphaFoldDB" id="A0A3E0VGN0"/>
<dbReference type="CDD" id="cd01392">
    <property type="entry name" value="HTH_LacI"/>
    <property type="match status" value="1"/>
</dbReference>
<dbReference type="SMART" id="SM00354">
    <property type="entry name" value="HTH_LACI"/>
    <property type="match status" value="1"/>
</dbReference>
<dbReference type="PRINTS" id="PR00036">
    <property type="entry name" value="HTHLACI"/>
</dbReference>
<dbReference type="Pfam" id="PF13377">
    <property type="entry name" value="Peripla_BP_3"/>
    <property type="match status" value="1"/>
</dbReference>
<dbReference type="InterPro" id="IPR028082">
    <property type="entry name" value="Peripla_BP_I"/>
</dbReference>
<protein>
    <submittedName>
        <fullName evidence="5">Transcriptional regulator</fullName>
    </submittedName>
</protein>
<evidence type="ECO:0000256" key="3">
    <source>
        <dbReference type="ARBA" id="ARBA00023163"/>
    </source>
</evidence>
<dbReference type="InterPro" id="IPR010982">
    <property type="entry name" value="Lambda_DNA-bd_dom_sf"/>
</dbReference>
<dbReference type="OrthoDB" id="3430936at2"/>
<dbReference type="EMBL" id="NBWZ01000001">
    <property type="protein sequence ID" value="RFA09072.1"/>
    <property type="molecule type" value="Genomic_DNA"/>
</dbReference>
<dbReference type="PANTHER" id="PTHR30146">
    <property type="entry name" value="LACI-RELATED TRANSCRIPTIONAL REPRESSOR"/>
    <property type="match status" value="1"/>
</dbReference>
<dbReference type="Gene3D" id="1.10.260.40">
    <property type="entry name" value="lambda repressor-like DNA-binding domains"/>
    <property type="match status" value="1"/>
</dbReference>
<dbReference type="Pfam" id="PF00356">
    <property type="entry name" value="LacI"/>
    <property type="match status" value="1"/>
</dbReference>
<evidence type="ECO:0000313" key="6">
    <source>
        <dbReference type="Proteomes" id="UP000256486"/>
    </source>
</evidence>
<evidence type="ECO:0000256" key="2">
    <source>
        <dbReference type="ARBA" id="ARBA00023125"/>
    </source>
</evidence>
<keyword evidence="1" id="KW-0805">Transcription regulation</keyword>
<evidence type="ECO:0000256" key="1">
    <source>
        <dbReference type="ARBA" id="ARBA00023015"/>
    </source>
</evidence>
<organism evidence="5 6">
    <name type="scientific">Subtercola boreus</name>
    <dbReference type="NCBI Taxonomy" id="120213"/>
    <lineage>
        <taxon>Bacteria</taxon>
        <taxon>Bacillati</taxon>
        <taxon>Actinomycetota</taxon>
        <taxon>Actinomycetes</taxon>
        <taxon>Micrococcales</taxon>
        <taxon>Microbacteriaceae</taxon>
        <taxon>Subtercola</taxon>
    </lineage>
</organism>
<reference evidence="5 6" key="1">
    <citation type="submission" date="2017-04" db="EMBL/GenBank/DDBJ databases">
        <title>Comparative genome analysis of Subtercola boreus.</title>
        <authorList>
            <person name="Cho Y.-J."/>
            <person name="Cho A."/>
            <person name="Kim O.-S."/>
            <person name="Lee J.-I."/>
        </authorList>
    </citation>
    <scope>NUCLEOTIDE SEQUENCE [LARGE SCALE GENOMIC DNA]</scope>
    <source>
        <strain evidence="5 6">K300</strain>
    </source>
</reference>
<gene>
    <name evidence="5" type="ORF">B7R54_07420</name>
</gene>
<dbReference type="GO" id="GO:0003700">
    <property type="term" value="F:DNA-binding transcription factor activity"/>
    <property type="evidence" value="ECO:0007669"/>
    <property type="project" value="TreeGrafter"/>
</dbReference>
<accession>A0A3E0VGN0</accession>
<dbReference type="RefSeq" id="WP_116414468.1">
    <property type="nucleotide sequence ID" value="NZ_NBWZ01000001.1"/>
</dbReference>
<dbReference type="SUPFAM" id="SSF47413">
    <property type="entry name" value="lambda repressor-like DNA-binding domains"/>
    <property type="match status" value="1"/>
</dbReference>
<keyword evidence="3" id="KW-0804">Transcription</keyword>
<dbReference type="Gene3D" id="3.40.50.2300">
    <property type="match status" value="2"/>
</dbReference>